<dbReference type="InterPro" id="IPR043147">
    <property type="entry name" value="Penicillin_amidase_A-knob"/>
</dbReference>
<sequence length="772" mass="86047">MSKPTLNGELTLNGLHENVEVLYDDYGVPHIYANNEHDAYYALGYVHAQDRLFQMEMLRRAAGGRLSEVLGPDLIKVDKLFRTLGINKFASESAQQFLSSDTSAYQKGTVAYQKGINEFIKTGDTPIEFLIMGIPKTEFKPEDIYLAIGFMSFGFAEALQVDPVLEKIKNELGAAYLQDLAVQTPANAELIKNFNGEIKPAGMDSLISAVQQALEYLPVPRFQGSNGWVISGSRTASSSPILANDTHIGFGQPAVWYEAHIEYPGFRFYGHHLAGIPFGLLGNNDKIGWGLTMFENDDMDFFVEELNPENANQVKFKDQWENLSIRNEIIKVKGEEDIVLEIKSSRHGPIVNGGIDNIPAEEKPIAMWWMLTQQPNEAIEAAYRLNHAANFAETQKAVSLFSAPGLNVMYGDVDGNIAWWAVAKLPIRPAHVNSKLFLDGASGNDEYLGFYPFEKNPQSINPPWGYVYSCNNQPDSVDGVLYPGYYYPKSRAGRVNELLAENKKWTTEDMKKVNLDVVGKPQGEVAKTMATILRGLDKPEFDVLFLQLETWNGNHESYNSSPSVYYNLLSQVIFLSMKDELGETAFKTLMETSVPKNSYLSLISNENSPWWDNVLTKEVIETRANIFEQAAIKTLSALTQAGATEDFAMPWGKIHTLTHNHPLGTVKPLDKFFNVGPFEVEGGQEVINNLTFSLDTTGYFPVSVGPALRKITDFSAIENGETILPTGQSGNVMSPHYDDQALMFATGKFRGMLMNRPAIESKSKNRLLLKVK</sequence>
<proteinExistence type="inferred from homology"/>
<dbReference type="InterPro" id="IPR023343">
    <property type="entry name" value="Penicillin_amidase_dom1"/>
</dbReference>
<feature type="binding site" evidence="5">
    <location>
        <position position="297"/>
    </location>
    <ligand>
        <name>Ca(2+)</name>
        <dbReference type="ChEBI" id="CHEBI:29108"/>
    </ligand>
</feature>
<evidence type="ECO:0000256" key="2">
    <source>
        <dbReference type="ARBA" id="ARBA00022801"/>
    </source>
</evidence>
<dbReference type="InterPro" id="IPR029055">
    <property type="entry name" value="Ntn_hydrolases_N"/>
</dbReference>
<evidence type="ECO:0000256" key="1">
    <source>
        <dbReference type="ARBA" id="ARBA00006586"/>
    </source>
</evidence>
<evidence type="ECO:0000256" key="4">
    <source>
        <dbReference type="PIRSR" id="PIRSR001227-1"/>
    </source>
</evidence>
<comment type="cofactor">
    <cofactor evidence="5">
        <name>Ca(2+)</name>
        <dbReference type="ChEBI" id="CHEBI:29108"/>
    </cofactor>
    <text evidence="5">Binds 1 Ca(2+) ion per dimer.</text>
</comment>
<dbReference type="GO" id="GO:0017000">
    <property type="term" value="P:antibiotic biosynthetic process"/>
    <property type="evidence" value="ECO:0007669"/>
    <property type="project" value="InterPro"/>
</dbReference>
<comment type="caution">
    <text evidence="6">The sequence shown here is derived from an EMBL/GenBank/DDBJ whole genome shotgun (WGS) entry which is preliminary data.</text>
</comment>
<evidence type="ECO:0000313" key="7">
    <source>
        <dbReference type="Proteomes" id="UP000288227"/>
    </source>
</evidence>
<dbReference type="Gene3D" id="2.30.120.10">
    <property type="match status" value="1"/>
</dbReference>
<feature type="active site" description="Nucleophile" evidence="4">
    <location>
        <position position="225"/>
    </location>
</feature>
<dbReference type="SUPFAM" id="SSF56235">
    <property type="entry name" value="N-terminal nucleophile aminohydrolases (Ntn hydrolases)"/>
    <property type="match status" value="1"/>
</dbReference>
<dbReference type="Gene3D" id="1.10.1400.10">
    <property type="match status" value="1"/>
</dbReference>
<evidence type="ECO:0000313" key="6">
    <source>
        <dbReference type="EMBL" id="GCC50780.1"/>
    </source>
</evidence>
<keyword evidence="3" id="KW-0865">Zymogen</keyword>
<dbReference type="InterPro" id="IPR043146">
    <property type="entry name" value="Penicillin_amidase_N_B-knob"/>
</dbReference>
<dbReference type="Pfam" id="PF01804">
    <property type="entry name" value="Penicil_amidase"/>
    <property type="match status" value="1"/>
</dbReference>
<reference evidence="6 7" key="1">
    <citation type="submission" date="2018-11" db="EMBL/GenBank/DDBJ databases">
        <title>Chryseotalea sanarue gen. nov., sp., nov., a member of the family Cytophagaceae, isolated from a brackish lake in Hamamatsu Japan.</title>
        <authorList>
            <person name="Maejima Y."/>
            <person name="Iino T."/>
            <person name="Muraguchi Y."/>
            <person name="Fukuda K."/>
            <person name="Ohkuma M."/>
            <person name="Moriuchi R."/>
            <person name="Dohra H."/>
            <person name="Kimbara K."/>
            <person name="Shintani M."/>
        </authorList>
    </citation>
    <scope>NUCLEOTIDE SEQUENCE [LARGE SCALE GENOMIC DNA]</scope>
    <source>
        <strain evidence="6 7">Ys</strain>
    </source>
</reference>
<dbReference type="PIRSF" id="PIRSF001227">
    <property type="entry name" value="Pen_acylase"/>
    <property type="match status" value="1"/>
</dbReference>
<dbReference type="Gene3D" id="1.10.439.10">
    <property type="entry name" value="Penicillin Amidohydrolase, domain 1"/>
    <property type="match status" value="1"/>
</dbReference>
<dbReference type="PANTHER" id="PTHR34218">
    <property type="entry name" value="PEPTIDASE S45 PENICILLIN AMIDASE"/>
    <property type="match status" value="1"/>
</dbReference>
<dbReference type="PANTHER" id="PTHR34218:SF5">
    <property type="entry name" value="PENICILLIN ACYLASE FAMILY PROTEIN"/>
    <property type="match status" value="1"/>
</dbReference>
<keyword evidence="5" id="KW-0479">Metal-binding</keyword>
<dbReference type="GO" id="GO:0046872">
    <property type="term" value="F:metal ion binding"/>
    <property type="evidence" value="ECO:0007669"/>
    <property type="project" value="UniProtKB-KW"/>
</dbReference>
<feature type="binding site" evidence="5">
    <location>
        <position position="300"/>
    </location>
    <ligand>
        <name>Ca(2+)</name>
        <dbReference type="ChEBI" id="CHEBI:29108"/>
    </ligand>
</feature>
<dbReference type="Proteomes" id="UP000288227">
    <property type="component" value="Unassembled WGS sequence"/>
</dbReference>
<organism evidence="6 7">
    <name type="scientific">Chryseotalea sanaruensis</name>
    <dbReference type="NCBI Taxonomy" id="2482724"/>
    <lineage>
        <taxon>Bacteria</taxon>
        <taxon>Pseudomonadati</taxon>
        <taxon>Bacteroidota</taxon>
        <taxon>Cytophagia</taxon>
        <taxon>Cytophagales</taxon>
        <taxon>Chryseotaleaceae</taxon>
        <taxon>Chryseotalea</taxon>
    </lineage>
</organism>
<dbReference type="EMBL" id="BHXQ01000002">
    <property type="protein sequence ID" value="GCC50780.1"/>
    <property type="molecule type" value="Genomic_DNA"/>
</dbReference>
<dbReference type="Gene3D" id="3.60.20.10">
    <property type="entry name" value="Glutamine Phosphoribosylpyrophosphate, subunit 1, domain 1"/>
    <property type="match status" value="1"/>
</dbReference>
<protein>
    <submittedName>
        <fullName evidence="6">Penicillin acylase family protein</fullName>
    </submittedName>
</protein>
<gene>
    <name evidence="6" type="ORF">SanaruYs_09980</name>
</gene>
<accession>A0A401U7B8</accession>
<name>A0A401U7B8_9BACT</name>
<evidence type="ECO:0000256" key="3">
    <source>
        <dbReference type="ARBA" id="ARBA00023145"/>
    </source>
</evidence>
<dbReference type="InterPro" id="IPR002692">
    <property type="entry name" value="S45"/>
</dbReference>
<keyword evidence="2" id="KW-0378">Hydrolase</keyword>
<evidence type="ECO:0000256" key="5">
    <source>
        <dbReference type="PIRSR" id="PIRSR001227-2"/>
    </source>
</evidence>
<keyword evidence="5" id="KW-0106">Calcium</keyword>
<comment type="similarity">
    <text evidence="1">Belongs to the peptidase S45 family.</text>
</comment>
<keyword evidence="7" id="KW-1185">Reference proteome</keyword>
<dbReference type="InterPro" id="IPR014395">
    <property type="entry name" value="Pen/GL7ACA/AHL_acylase"/>
</dbReference>
<dbReference type="CDD" id="cd03747">
    <property type="entry name" value="Ntn_PGA_like"/>
    <property type="match status" value="1"/>
</dbReference>
<dbReference type="GO" id="GO:0016811">
    <property type="term" value="F:hydrolase activity, acting on carbon-nitrogen (but not peptide) bonds, in linear amides"/>
    <property type="evidence" value="ECO:0007669"/>
    <property type="project" value="InterPro"/>
</dbReference>
<dbReference type="AlphaFoldDB" id="A0A401U7B8"/>